<feature type="domain" description="HTH tetR-type" evidence="5">
    <location>
        <begin position="29"/>
        <end position="89"/>
    </location>
</feature>
<evidence type="ECO:0000256" key="3">
    <source>
        <dbReference type="ARBA" id="ARBA00023163"/>
    </source>
</evidence>
<evidence type="ECO:0000256" key="4">
    <source>
        <dbReference type="SAM" id="MobiDB-lite"/>
    </source>
</evidence>
<evidence type="ECO:0000313" key="6">
    <source>
        <dbReference type="EMBL" id="MPL91099.1"/>
    </source>
</evidence>
<sequence>MFVAIPAPRRNDAAMTEQQPTSLRERQKEDRKARIIAAAKSLFLEAGLEKITMEAIAEIAGVSSVTVHNYYGTKSGVLLALVAESDRELLATLERGLRERGETLTDRVLGFFEIVCRHTQTHLDKAIWRQVIAASVSGTEPRFGKLYHELDNRLASVLIREVERMVGAGLLPETVDPAHLGWALFNLQNARFIEFIAAEGSGCEAGLQHLRNDLNALMPGGFPGR</sequence>
<reference evidence="6" key="1">
    <citation type="submission" date="2019-08" db="EMBL/GenBank/DDBJ databases">
        <authorList>
            <person name="Kucharzyk K."/>
            <person name="Murdoch R.W."/>
            <person name="Higgins S."/>
            <person name="Loffler F."/>
        </authorList>
    </citation>
    <scope>NUCLEOTIDE SEQUENCE</scope>
</reference>
<protein>
    <submittedName>
        <fullName evidence="6">HTH-type transcriptional regulator BetI</fullName>
    </submittedName>
</protein>
<dbReference type="AlphaFoldDB" id="A0A644VI87"/>
<feature type="region of interest" description="Disordered" evidence="4">
    <location>
        <begin position="1"/>
        <end position="28"/>
    </location>
</feature>
<dbReference type="Gene3D" id="1.10.357.10">
    <property type="entry name" value="Tetracycline Repressor, domain 2"/>
    <property type="match status" value="1"/>
</dbReference>
<name>A0A644VI87_9ZZZZ</name>
<dbReference type="Pfam" id="PF00440">
    <property type="entry name" value="TetR_N"/>
    <property type="match status" value="1"/>
</dbReference>
<dbReference type="PANTHER" id="PTHR30055">
    <property type="entry name" value="HTH-TYPE TRANSCRIPTIONAL REGULATOR RUTR"/>
    <property type="match status" value="1"/>
</dbReference>
<dbReference type="InterPro" id="IPR009057">
    <property type="entry name" value="Homeodomain-like_sf"/>
</dbReference>
<organism evidence="6">
    <name type="scientific">bioreactor metagenome</name>
    <dbReference type="NCBI Taxonomy" id="1076179"/>
    <lineage>
        <taxon>unclassified sequences</taxon>
        <taxon>metagenomes</taxon>
        <taxon>ecological metagenomes</taxon>
    </lineage>
</organism>
<dbReference type="GO" id="GO:0003700">
    <property type="term" value="F:DNA-binding transcription factor activity"/>
    <property type="evidence" value="ECO:0007669"/>
    <property type="project" value="TreeGrafter"/>
</dbReference>
<evidence type="ECO:0000256" key="2">
    <source>
        <dbReference type="ARBA" id="ARBA00023125"/>
    </source>
</evidence>
<comment type="caution">
    <text evidence="6">The sequence shown here is derived from an EMBL/GenBank/DDBJ whole genome shotgun (WGS) entry which is preliminary data.</text>
</comment>
<evidence type="ECO:0000256" key="1">
    <source>
        <dbReference type="ARBA" id="ARBA00023015"/>
    </source>
</evidence>
<dbReference type="SUPFAM" id="SSF46689">
    <property type="entry name" value="Homeodomain-like"/>
    <property type="match status" value="1"/>
</dbReference>
<dbReference type="PROSITE" id="PS50977">
    <property type="entry name" value="HTH_TETR_2"/>
    <property type="match status" value="1"/>
</dbReference>
<gene>
    <name evidence="6" type="primary">betI_10</name>
    <name evidence="6" type="ORF">SDC9_37162</name>
</gene>
<keyword evidence="1" id="KW-0805">Transcription regulation</keyword>
<keyword evidence="2" id="KW-0238">DNA-binding</keyword>
<proteinExistence type="predicted"/>
<dbReference type="PRINTS" id="PR00455">
    <property type="entry name" value="HTHTETR"/>
</dbReference>
<dbReference type="EMBL" id="VSSQ01000320">
    <property type="protein sequence ID" value="MPL91099.1"/>
    <property type="molecule type" value="Genomic_DNA"/>
</dbReference>
<dbReference type="InterPro" id="IPR050109">
    <property type="entry name" value="HTH-type_TetR-like_transc_reg"/>
</dbReference>
<accession>A0A644VI87</accession>
<dbReference type="PANTHER" id="PTHR30055:SF234">
    <property type="entry name" value="HTH-TYPE TRANSCRIPTIONAL REGULATOR BETI"/>
    <property type="match status" value="1"/>
</dbReference>
<keyword evidence="3" id="KW-0804">Transcription</keyword>
<dbReference type="GO" id="GO:0000976">
    <property type="term" value="F:transcription cis-regulatory region binding"/>
    <property type="evidence" value="ECO:0007669"/>
    <property type="project" value="TreeGrafter"/>
</dbReference>
<evidence type="ECO:0000259" key="5">
    <source>
        <dbReference type="PROSITE" id="PS50977"/>
    </source>
</evidence>
<dbReference type="InterPro" id="IPR001647">
    <property type="entry name" value="HTH_TetR"/>
</dbReference>